<reference evidence="2 3" key="2">
    <citation type="journal article" date="2011" name="Stand. Genomic Sci.">
        <title>Complete genome sequence of Isosphaera pallida type strain (IS1B).</title>
        <authorList>
            <consortium name="US DOE Joint Genome Institute (JGI-PGF)"/>
            <person name="Goker M."/>
            <person name="Cleland D."/>
            <person name="Saunders E."/>
            <person name="Lapidus A."/>
            <person name="Nolan M."/>
            <person name="Lucas S."/>
            <person name="Hammon N."/>
            <person name="Deshpande S."/>
            <person name="Cheng J.F."/>
            <person name="Tapia R."/>
            <person name="Han C."/>
            <person name="Goodwin L."/>
            <person name="Pitluck S."/>
            <person name="Liolios K."/>
            <person name="Pagani I."/>
            <person name="Ivanova N."/>
            <person name="Mavromatis K."/>
            <person name="Pati A."/>
            <person name="Chen A."/>
            <person name="Palaniappan K."/>
            <person name="Land M."/>
            <person name="Hauser L."/>
            <person name="Chang Y.J."/>
            <person name="Jeffries C.D."/>
            <person name="Detter J.C."/>
            <person name="Beck B."/>
            <person name="Woyke T."/>
            <person name="Bristow J."/>
            <person name="Eisen J.A."/>
            <person name="Markowitz V."/>
            <person name="Hugenholtz P."/>
            <person name="Kyrpides N.C."/>
            <person name="Klenk H.P."/>
        </authorList>
    </citation>
    <scope>NUCLEOTIDE SEQUENCE [LARGE SCALE GENOMIC DNA]</scope>
    <source>
        <strain evidence="3">ATCC 43644 / DSM 9630 / IS1B</strain>
    </source>
</reference>
<dbReference type="EMBL" id="CP002353">
    <property type="protein sequence ID" value="ADV60803.1"/>
    <property type="molecule type" value="Genomic_DNA"/>
</dbReference>
<sequence length="493" mass="54452">MNQFNTAIFYDLENLLKGYNFSQQLLTNLSLVEILESIRATNRLGKVALQRAYANWSDPRLASLRGEVNDLGIDPIQVFGFARDSRKNAADIQMAIDAIDLAHTRPGLEIFVIVSGDGGFSALARKLHEYGKTVIGCAYQSAANRTFRAVCDEFVWLADPIEEERGDRSMTGSVGYGMGGPAQAAYESATGPRPSLHPLVTDPRNHRLASHLRSIGLVVGGAAFGDEPPSFEQVVEKTRAILKWYASDPESRRDLSRSGIHLNVVQEAVRSAIPGFQAMRYGFAKFIEYLQCVCRDTEVGVVRPPSPQAQAILMLREAVRDPSTILPDLQPRDLHSPENYAAILAYGNPILRMTSITEWRAVTSWMIAHPAQRIDLGSLIESASLDLEGVVNPAAIKQVLLNYVAADVFLREPEGLPISEQRLTLRPDYRHAEHLREALRRVAFDKLVAGGLEPRAETLERLLPSWSGEVGLVAARGGQARPDAEDHQHSWTT</sequence>
<dbReference type="PANTHER" id="PTHR35811:SF1">
    <property type="entry name" value="HTH OST-TYPE DOMAIN-CONTAINING PROTEIN"/>
    <property type="match status" value="1"/>
</dbReference>
<protein>
    <recommendedName>
        <fullName evidence="1">NYN domain-containing protein</fullName>
    </recommendedName>
</protein>
<dbReference type="Proteomes" id="UP000008631">
    <property type="component" value="Chromosome"/>
</dbReference>
<dbReference type="InParanoid" id="E8QWB6"/>
<dbReference type="RefSeq" id="WP_013563092.1">
    <property type="nucleotide sequence ID" value="NC_014962.1"/>
</dbReference>
<proteinExistence type="predicted"/>
<dbReference type="InterPro" id="IPR021139">
    <property type="entry name" value="NYN"/>
</dbReference>
<feature type="domain" description="NYN" evidence="1">
    <location>
        <begin position="6"/>
        <end position="157"/>
    </location>
</feature>
<reference key="1">
    <citation type="submission" date="2010-11" db="EMBL/GenBank/DDBJ databases">
        <title>The complete sequence of chromosome of Isophaera pallida ATCC 43644.</title>
        <authorList>
            <consortium name="US DOE Joint Genome Institute (JGI-PGF)"/>
            <person name="Lucas S."/>
            <person name="Copeland A."/>
            <person name="Lapidus A."/>
            <person name="Bruce D."/>
            <person name="Goodwin L."/>
            <person name="Pitluck S."/>
            <person name="Kyrpides N."/>
            <person name="Mavromatis K."/>
            <person name="Pagani I."/>
            <person name="Ivanova N."/>
            <person name="Saunders E."/>
            <person name="Brettin T."/>
            <person name="Detter J.C."/>
            <person name="Han C."/>
            <person name="Tapia R."/>
            <person name="Land M."/>
            <person name="Hauser L."/>
            <person name="Markowitz V."/>
            <person name="Cheng J.-F."/>
            <person name="Hugenholtz P."/>
            <person name="Woyke T."/>
            <person name="Wu D."/>
            <person name="Eisen J.A."/>
        </authorList>
    </citation>
    <scope>NUCLEOTIDE SEQUENCE</scope>
    <source>
        <strain>ATCC 43644</strain>
    </source>
</reference>
<evidence type="ECO:0000259" key="1">
    <source>
        <dbReference type="Pfam" id="PF01936"/>
    </source>
</evidence>
<dbReference type="GO" id="GO:0004540">
    <property type="term" value="F:RNA nuclease activity"/>
    <property type="evidence" value="ECO:0007669"/>
    <property type="project" value="InterPro"/>
</dbReference>
<dbReference type="Gene3D" id="3.40.50.1010">
    <property type="entry name" value="5'-nuclease"/>
    <property type="match status" value="1"/>
</dbReference>
<dbReference type="OrthoDB" id="9783963at2"/>
<accession>E8QWB6</accession>
<dbReference type="HOGENOM" id="CLU_029604_0_0_0"/>
<dbReference type="AlphaFoldDB" id="E8QWB6"/>
<name>E8QWB6_ISOPI</name>
<dbReference type="eggNOG" id="COG1432">
    <property type="taxonomic scope" value="Bacteria"/>
</dbReference>
<gene>
    <name evidence="2" type="ordered locus">Isop_0206</name>
</gene>
<organism evidence="2 3">
    <name type="scientific">Isosphaera pallida (strain ATCC 43644 / DSM 9630 / IS1B)</name>
    <dbReference type="NCBI Taxonomy" id="575540"/>
    <lineage>
        <taxon>Bacteria</taxon>
        <taxon>Pseudomonadati</taxon>
        <taxon>Planctomycetota</taxon>
        <taxon>Planctomycetia</taxon>
        <taxon>Isosphaerales</taxon>
        <taxon>Isosphaeraceae</taxon>
        <taxon>Isosphaera</taxon>
    </lineage>
</organism>
<dbReference type="KEGG" id="ipa:Isop_0206"/>
<dbReference type="STRING" id="575540.Isop_0206"/>
<dbReference type="PANTHER" id="PTHR35811">
    <property type="entry name" value="SLR1870 PROTEIN"/>
    <property type="match status" value="1"/>
</dbReference>
<keyword evidence="3" id="KW-1185">Reference proteome</keyword>
<dbReference type="Pfam" id="PF01936">
    <property type="entry name" value="NYN"/>
    <property type="match status" value="1"/>
</dbReference>
<evidence type="ECO:0000313" key="3">
    <source>
        <dbReference type="Proteomes" id="UP000008631"/>
    </source>
</evidence>
<dbReference type="CDD" id="cd11297">
    <property type="entry name" value="PIN_LabA-like_N_1"/>
    <property type="match status" value="1"/>
</dbReference>
<evidence type="ECO:0000313" key="2">
    <source>
        <dbReference type="EMBL" id="ADV60803.1"/>
    </source>
</evidence>